<feature type="transmembrane region" description="Helical" evidence="2">
    <location>
        <begin position="292"/>
        <end position="310"/>
    </location>
</feature>
<feature type="transmembrane region" description="Helical" evidence="2">
    <location>
        <begin position="241"/>
        <end position="264"/>
    </location>
</feature>
<name>A0ABN8URX3_9GAMM</name>
<evidence type="ECO:0000256" key="2">
    <source>
        <dbReference type="SAM" id="Phobius"/>
    </source>
</evidence>
<keyword evidence="1" id="KW-0175">Coiled coil</keyword>
<evidence type="ECO:0000313" key="3">
    <source>
        <dbReference type="EMBL" id="CAH9062347.1"/>
    </source>
</evidence>
<evidence type="ECO:0000313" key="4">
    <source>
        <dbReference type="Proteomes" id="UP001152485"/>
    </source>
</evidence>
<dbReference type="RefSeq" id="WP_261593961.1">
    <property type="nucleotide sequence ID" value="NZ_CAMAPD010000013.1"/>
</dbReference>
<proteinExistence type="predicted"/>
<feature type="transmembrane region" description="Helical" evidence="2">
    <location>
        <begin position="340"/>
        <end position="359"/>
    </location>
</feature>
<gene>
    <name evidence="3" type="ORF">PSECIP111951_02671</name>
</gene>
<keyword evidence="2" id="KW-1133">Transmembrane helix</keyword>
<keyword evidence="2" id="KW-0472">Membrane</keyword>
<feature type="transmembrane region" description="Helical" evidence="2">
    <location>
        <begin position="202"/>
        <end position="221"/>
    </location>
</feature>
<organism evidence="3 4">
    <name type="scientific">Pseudoalteromonas holothuriae</name>
    <dbReference type="NCBI Taxonomy" id="2963714"/>
    <lineage>
        <taxon>Bacteria</taxon>
        <taxon>Pseudomonadati</taxon>
        <taxon>Pseudomonadota</taxon>
        <taxon>Gammaproteobacteria</taxon>
        <taxon>Alteromonadales</taxon>
        <taxon>Pseudoalteromonadaceae</taxon>
        <taxon>Pseudoalteromonas</taxon>
    </lineage>
</organism>
<comment type="caution">
    <text evidence="3">The sequence shown here is derived from an EMBL/GenBank/DDBJ whole genome shotgun (WGS) entry which is preliminary data.</text>
</comment>
<feature type="coiled-coil region" evidence="1">
    <location>
        <begin position="155"/>
        <end position="182"/>
    </location>
</feature>
<evidence type="ECO:0000256" key="1">
    <source>
        <dbReference type="SAM" id="Coils"/>
    </source>
</evidence>
<accession>A0ABN8URX3</accession>
<dbReference type="Proteomes" id="UP001152485">
    <property type="component" value="Unassembled WGS sequence"/>
</dbReference>
<keyword evidence="2" id="KW-0812">Transmembrane</keyword>
<dbReference type="EMBL" id="CAMAPD010000013">
    <property type="protein sequence ID" value="CAH9062347.1"/>
    <property type="molecule type" value="Genomic_DNA"/>
</dbReference>
<sequence>MKILHSIKSHISFFWTHTLLFLYKKLLNLEVWIVKKALGKSAIFSQLIISNARLIADDMFPNNDVKQNIGLAINATSSLLDVPINSEIATDLKQQQWMLVEVLRENKNILKLAEEYYLARSYAFSQAKSRSNDSFSNENLVNASKYGQSIPQFDHASLKNRVKEAKKEQKQLTKACHEILKRKVKAGKEAEIKPIHLQPTDIALFFSFFSTLFLVSGYYYTSSVLSEFGVKSDDFYLLSDYVSTSVDLIITPIMWSLVLLFFFLSGVSDRIEKDITEKQLDLKFTEKPPLQIFFLVLFINVLNVILMWQGDHSSNLRNFTFFINILVITTYTIEKLPFHYFASPFKALTIILLMSGFSMNLNSQINRHVDKLTADSYEPPYLVEFSKEREKFNELKFLALNSNYIFMLDKKTEQVKVLPKSMIAKLTTNPNVEQEGSITDWLIKFIELHIDLYNAIMDLSEPKEEKKKDN</sequence>
<reference evidence="3 4" key="1">
    <citation type="submission" date="2022-07" db="EMBL/GenBank/DDBJ databases">
        <authorList>
            <person name="Criscuolo A."/>
        </authorList>
    </citation>
    <scope>NUCLEOTIDE SEQUENCE [LARGE SCALE GENOMIC DNA]</scope>
    <source>
        <strain evidence="4">CIP 111951</strain>
    </source>
</reference>
<protein>
    <submittedName>
        <fullName evidence="3">Uncharacterized protein</fullName>
    </submittedName>
</protein>